<evidence type="ECO:0000313" key="7">
    <source>
        <dbReference type="EMBL" id="MDN3690722.1"/>
    </source>
</evidence>
<dbReference type="Pfam" id="PF04542">
    <property type="entry name" value="Sigma70_r2"/>
    <property type="match status" value="1"/>
</dbReference>
<dbReference type="RefSeq" id="WP_163382818.1">
    <property type="nucleotide sequence ID" value="NZ_JAUFQS010000047.1"/>
</dbReference>
<keyword evidence="3" id="KW-0731">Sigma factor</keyword>
<evidence type="ECO:0000256" key="1">
    <source>
        <dbReference type="ARBA" id="ARBA00010641"/>
    </source>
</evidence>
<dbReference type="SUPFAM" id="SSF88946">
    <property type="entry name" value="Sigma2 domain of RNA polymerase sigma factors"/>
    <property type="match status" value="1"/>
</dbReference>
<name>A0ABT8CEA2_9BACT</name>
<dbReference type="Gene3D" id="1.10.1740.10">
    <property type="match status" value="1"/>
</dbReference>
<gene>
    <name evidence="7" type="ORF">QWZ15_23070</name>
</gene>
<evidence type="ECO:0000256" key="4">
    <source>
        <dbReference type="ARBA" id="ARBA00023163"/>
    </source>
</evidence>
<dbReference type="SUPFAM" id="SSF88659">
    <property type="entry name" value="Sigma3 and sigma4 domains of RNA polymerase sigma factors"/>
    <property type="match status" value="1"/>
</dbReference>
<dbReference type="InterPro" id="IPR013324">
    <property type="entry name" value="RNA_pol_sigma_r3/r4-like"/>
</dbReference>
<evidence type="ECO:0000313" key="8">
    <source>
        <dbReference type="Proteomes" id="UP001236663"/>
    </source>
</evidence>
<dbReference type="InterPro" id="IPR014327">
    <property type="entry name" value="RNA_pol_sigma70_bacteroid"/>
</dbReference>
<accession>A0ABT8CEA2</accession>
<dbReference type="EMBL" id="JAUFQS010000047">
    <property type="protein sequence ID" value="MDN3690722.1"/>
    <property type="molecule type" value="Genomic_DNA"/>
</dbReference>
<sequence length="198" mass="23223">MGVLQKHTDTELLACLRQGDVAAFDELYFRYAKKLMAFSRTLFTDQHLAEEAVQEIFVRIWQRRKKLDVSKSFKSYLFQSVKYYVYNHIRNRKKECCLEAAAGNPEFVDQSQENEMAYHELEEWAMELICRLPKVQQEVFRLNKLNGMSSDQIALQMNLSKRTIEHHIYLASKSLKKNLLQHPSFSGLLFLSISFGIC</sequence>
<evidence type="ECO:0000259" key="5">
    <source>
        <dbReference type="Pfam" id="PF04542"/>
    </source>
</evidence>
<dbReference type="InterPro" id="IPR039425">
    <property type="entry name" value="RNA_pol_sigma-70-like"/>
</dbReference>
<keyword evidence="2" id="KW-0805">Transcription regulation</keyword>
<dbReference type="NCBIfam" id="TIGR02985">
    <property type="entry name" value="Sig70_bacteroi1"/>
    <property type="match status" value="1"/>
</dbReference>
<evidence type="ECO:0000256" key="2">
    <source>
        <dbReference type="ARBA" id="ARBA00023015"/>
    </source>
</evidence>
<dbReference type="NCBIfam" id="TIGR02937">
    <property type="entry name" value="sigma70-ECF"/>
    <property type="match status" value="1"/>
</dbReference>
<dbReference type="Gene3D" id="1.10.10.10">
    <property type="entry name" value="Winged helix-like DNA-binding domain superfamily/Winged helix DNA-binding domain"/>
    <property type="match status" value="1"/>
</dbReference>
<dbReference type="PANTHER" id="PTHR43133">
    <property type="entry name" value="RNA POLYMERASE ECF-TYPE SIGMA FACTO"/>
    <property type="match status" value="1"/>
</dbReference>
<reference evidence="8" key="1">
    <citation type="journal article" date="2019" name="Int. J. Syst. Evol. Microbiol.">
        <title>The Global Catalogue of Microorganisms (GCM) 10K type strain sequencing project: providing services to taxonomists for standard genome sequencing and annotation.</title>
        <authorList>
            <consortium name="The Broad Institute Genomics Platform"/>
            <consortium name="The Broad Institute Genome Sequencing Center for Infectious Disease"/>
            <person name="Wu L."/>
            <person name="Ma J."/>
        </authorList>
    </citation>
    <scope>NUCLEOTIDE SEQUENCE [LARGE SCALE GENOMIC DNA]</scope>
    <source>
        <strain evidence="8">CECT 7706</strain>
    </source>
</reference>
<proteinExistence type="inferred from homology"/>
<comment type="similarity">
    <text evidence="1">Belongs to the sigma-70 factor family. ECF subfamily.</text>
</comment>
<feature type="domain" description="RNA polymerase sigma-70 region 2" evidence="5">
    <location>
        <begin position="27"/>
        <end position="94"/>
    </location>
</feature>
<comment type="caution">
    <text evidence="7">The sequence shown here is derived from an EMBL/GenBank/DDBJ whole genome shotgun (WGS) entry which is preliminary data.</text>
</comment>
<evidence type="ECO:0000256" key="3">
    <source>
        <dbReference type="ARBA" id="ARBA00023082"/>
    </source>
</evidence>
<feature type="domain" description="RNA polymerase sigma factor 70 region 4 type 2" evidence="6">
    <location>
        <begin position="124"/>
        <end position="175"/>
    </location>
</feature>
<dbReference type="InterPro" id="IPR036388">
    <property type="entry name" value="WH-like_DNA-bd_sf"/>
</dbReference>
<dbReference type="Pfam" id="PF08281">
    <property type="entry name" value="Sigma70_r4_2"/>
    <property type="match status" value="1"/>
</dbReference>
<dbReference type="Proteomes" id="UP001236663">
    <property type="component" value="Unassembled WGS sequence"/>
</dbReference>
<organism evidence="7 8">
    <name type="scientific">Cyclobacterium jeungdonense</name>
    <dbReference type="NCBI Taxonomy" id="708087"/>
    <lineage>
        <taxon>Bacteria</taxon>
        <taxon>Pseudomonadati</taxon>
        <taxon>Bacteroidota</taxon>
        <taxon>Cytophagia</taxon>
        <taxon>Cytophagales</taxon>
        <taxon>Cyclobacteriaceae</taxon>
        <taxon>Cyclobacterium</taxon>
    </lineage>
</organism>
<keyword evidence="8" id="KW-1185">Reference proteome</keyword>
<protein>
    <submittedName>
        <fullName evidence="7">RNA polymerase sigma-70 factor</fullName>
    </submittedName>
</protein>
<dbReference type="InterPro" id="IPR014284">
    <property type="entry name" value="RNA_pol_sigma-70_dom"/>
</dbReference>
<dbReference type="PANTHER" id="PTHR43133:SF46">
    <property type="entry name" value="RNA POLYMERASE SIGMA-70 FACTOR ECF SUBFAMILY"/>
    <property type="match status" value="1"/>
</dbReference>
<evidence type="ECO:0000259" key="6">
    <source>
        <dbReference type="Pfam" id="PF08281"/>
    </source>
</evidence>
<keyword evidence="4" id="KW-0804">Transcription</keyword>
<dbReference type="InterPro" id="IPR007627">
    <property type="entry name" value="RNA_pol_sigma70_r2"/>
</dbReference>
<dbReference type="InterPro" id="IPR013325">
    <property type="entry name" value="RNA_pol_sigma_r2"/>
</dbReference>
<dbReference type="InterPro" id="IPR013249">
    <property type="entry name" value="RNA_pol_sigma70_r4_t2"/>
</dbReference>